<evidence type="ECO:0000256" key="1">
    <source>
        <dbReference type="SAM" id="Coils"/>
    </source>
</evidence>
<protein>
    <submittedName>
        <fullName evidence="2">Uncharacterized protein</fullName>
    </submittedName>
</protein>
<evidence type="ECO:0000313" key="3">
    <source>
        <dbReference type="Proteomes" id="UP000008303"/>
    </source>
</evidence>
<sequence>MKMRNGLFLDFILTQVAEPIYDALNEADKKFELMKAQNRLVVDFANDSKENIQLLSDYIYRNKHISKGHAKQAIKELQHQHETLEKKYKQITKLINDGEL</sequence>
<feature type="coiled-coil region" evidence="1">
    <location>
        <begin position="67"/>
        <end position="94"/>
    </location>
</feature>
<gene>
    <name evidence="2" type="ordered locus">FN3523_1023</name>
</gene>
<name>F4BFT2_9GAMM</name>
<proteinExistence type="predicted"/>
<dbReference type="PATRIC" id="fig|676032.3.peg.1030"/>
<dbReference type="HOGENOM" id="CLU_2301713_0_0_6"/>
<accession>F4BFT2</accession>
<dbReference type="RefSeq" id="WP_014548324.1">
    <property type="nucleotide sequence ID" value="NC_017449.1"/>
</dbReference>
<evidence type="ECO:0000313" key="2">
    <source>
        <dbReference type="EMBL" id="AEE26326.1"/>
    </source>
</evidence>
<dbReference type="AlphaFoldDB" id="F4BFT2"/>
<dbReference type="Proteomes" id="UP000008303">
    <property type="component" value="Chromosome"/>
</dbReference>
<dbReference type="KEGG" id="fcn:FN3523_1023"/>
<organism evidence="2 3">
    <name type="scientific">Francisella hispaniensis</name>
    <dbReference type="NCBI Taxonomy" id="622488"/>
    <lineage>
        <taxon>Bacteria</taxon>
        <taxon>Pseudomonadati</taxon>
        <taxon>Pseudomonadota</taxon>
        <taxon>Gammaproteobacteria</taxon>
        <taxon>Thiotrichales</taxon>
        <taxon>Francisellaceae</taxon>
        <taxon>Francisella</taxon>
    </lineage>
</organism>
<reference evidence="3" key="1">
    <citation type="journal article" date="2011" name="Appl. Environ. Microbiol.">
        <title>Common ancestry and novel genetic traits of Francisella novicida-like isolates from North America and Australia as revealed by comparative genomic analyses.</title>
        <authorList>
            <person name="Siddaramappa S."/>
            <person name="Challacombe J.F."/>
            <person name="Petersen J.M."/>
            <person name="Pillai S."/>
            <person name="Hogg G."/>
            <person name="Kuske C.R."/>
        </authorList>
    </citation>
    <scope>NUCLEOTIDE SEQUENCE [LARGE SCALE GENOMIC DNA]</scope>
    <source>
        <strain evidence="3">3523</strain>
    </source>
</reference>
<dbReference type="EMBL" id="CP002558">
    <property type="protein sequence ID" value="AEE26326.1"/>
    <property type="molecule type" value="Genomic_DNA"/>
</dbReference>
<keyword evidence="1" id="KW-0175">Coiled coil</keyword>